<keyword evidence="2" id="KW-1185">Reference proteome</keyword>
<protein>
    <submittedName>
        <fullName evidence="1">Nuclear distribution protein RO10</fullName>
    </submittedName>
</protein>
<dbReference type="Proteomes" id="UP000799437">
    <property type="component" value="Unassembled WGS sequence"/>
</dbReference>
<evidence type="ECO:0000313" key="1">
    <source>
        <dbReference type="EMBL" id="KAF2758336.1"/>
    </source>
</evidence>
<reference evidence="1" key="1">
    <citation type="journal article" date="2020" name="Stud. Mycol.">
        <title>101 Dothideomycetes genomes: a test case for predicting lifestyles and emergence of pathogens.</title>
        <authorList>
            <person name="Haridas S."/>
            <person name="Albert R."/>
            <person name="Binder M."/>
            <person name="Bloem J."/>
            <person name="Labutti K."/>
            <person name="Salamov A."/>
            <person name="Andreopoulos B."/>
            <person name="Baker S."/>
            <person name="Barry K."/>
            <person name="Bills G."/>
            <person name="Bluhm B."/>
            <person name="Cannon C."/>
            <person name="Castanera R."/>
            <person name="Culley D."/>
            <person name="Daum C."/>
            <person name="Ezra D."/>
            <person name="Gonzalez J."/>
            <person name="Henrissat B."/>
            <person name="Kuo A."/>
            <person name="Liang C."/>
            <person name="Lipzen A."/>
            <person name="Lutzoni F."/>
            <person name="Magnuson J."/>
            <person name="Mondo S."/>
            <person name="Nolan M."/>
            <person name="Ohm R."/>
            <person name="Pangilinan J."/>
            <person name="Park H.-J."/>
            <person name="Ramirez L."/>
            <person name="Alfaro M."/>
            <person name="Sun H."/>
            <person name="Tritt A."/>
            <person name="Yoshinaga Y."/>
            <person name="Zwiers L.-H."/>
            <person name="Turgeon B."/>
            <person name="Goodwin S."/>
            <person name="Spatafora J."/>
            <person name="Crous P."/>
            <person name="Grigoriev I."/>
        </authorList>
    </citation>
    <scope>NUCLEOTIDE SEQUENCE</scope>
    <source>
        <strain evidence="1">CBS 121739</strain>
    </source>
</reference>
<dbReference type="AlphaFoldDB" id="A0A6A6W8W9"/>
<proteinExistence type="predicted"/>
<sequence length="200" mass="23335">MTTGEEDVILDTLDLLEWRMRRVQFVLDGDLSLPTGWQKDVPILKRVQKLEHALRRLTEQSGPVYEILKLYSRYPELFQDAKEKDLAPELDIQQKLALVELEAPKFHATASQLTSLSDVPLPPLKSFASLVSLEPRIAQIEQRQLEQAREISELQKRSGILVYRWNETLVLSQGRCWVEYDKRLRQAERSVRRKEIRKSA</sequence>
<dbReference type="OrthoDB" id="5403729at2759"/>
<dbReference type="RefSeq" id="XP_033600787.1">
    <property type="nucleotide sequence ID" value="XM_033746908.1"/>
</dbReference>
<dbReference type="EMBL" id="ML996571">
    <property type="protein sequence ID" value="KAF2758336.1"/>
    <property type="molecule type" value="Genomic_DNA"/>
</dbReference>
<dbReference type="GeneID" id="54487962"/>
<name>A0A6A6W8W9_9PEZI</name>
<gene>
    <name evidence="1" type="ORF">EJ05DRAFT_499862</name>
</gene>
<accession>A0A6A6W8W9</accession>
<evidence type="ECO:0000313" key="2">
    <source>
        <dbReference type="Proteomes" id="UP000799437"/>
    </source>
</evidence>
<organism evidence="1 2">
    <name type="scientific">Pseudovirgaria hyperparasitica</name>
    <dbReference type="NCBI Taxonomy" id="470096"/>
    <lineage>
        <taxon>Eukaryota</taxon>
        <taxon>Fungi</taxon>
        <taxon>Dikarya</taxon>
        <taxon>Ascomycota</taxon>
        <taxon>Pezizomycotina</taxon>
        <taxon>Dothideomycetes</taxon>
        <taxon>Dothideomycetes incertae sedis</taxon>
        <taxon>Acrospermales</taxon>
        <taxon>Acrospermaceae</taxon>
        <taxon>Pseudovirgaria</taxon>
    </lineage>
</organism>